<evidence type="ECO:0000259" key="9">
    <source>
        <dbReference type="SMART" id="SM00911"/>
    </source>
</evidence>
<comment type="catalytic activity">
    <reaction evidence="1">
        <text>ATP + protein L-histidine = ADP + protein N-phospho-L-histidine.</text>
        <dbReference type="EC" id="2.7.13.3"/>
    </reaction>
</comment>
<name>A0A917MK56_9HYPH</name>
<dbReference type="AlphaFoldDB" id="A0A917MK56"/>
<accession>A0A917MK56</accession>
<evidence type="ECO:0000256" key="6">
    <source>
        <dbReference type="ARBA" id="ARBA00022777"/>
    </source>
</evidence>
<evidence type="ECO:0000256" key="3">
    <source>
        <dbReference type="ARBA" id="ARBA00022553"/>
    </source>
</evidence>
<dbReference type="InterPro" id="IPR036890">
    <property type="entry name" value="HATPase_C_sf"/>
</dbReference>
<protein>
    <recommendedName>
        <fullName evidence="2">histidine kinase</fullName>
        <ecNumber evidence="2">2.7.13.3</ecNumber>
    </recommendedName>
</protein>
<evidence type="ECO:0000256" key="4">
    <source>
        <dbReference type="ARBA" id="ARBA00022679"/>
    </source>
</evidence>
<dbReference type="PANTHER" id="PTHR41523">
    <property type="entry name" value="TWO-COMPONENT SYSTEM SENSOR PROTEIN"/>
    <property type="match status" value="1"/>
</dbReference>
<dbReference type="Pfam" id="PF07536">
    <property type="entry name" value="HWE_HK"/>
    <property type="match status" value="1"/>
</dbReference>
<keyword evidence="11" id="KW-1185">Reference proteome</keyword>
<feature type="region of interest" description="Disordered" evidence="8">
    <location>
        <begin position="338"/>
        <end position="364"/>
    </location>
</feature>
<gene>
    <name evidence="10" type="ORF">GCM10007036_47480</name>
</gene>
<evidence type="ECO:0000256" key="8">
    <source>
        <dbReference type="SAM" id="MobiDB-lite"/>
    </source>
</evidence>
<feature type="domain" description="Signal transduction histidine kinase HWE region" evidence="9">
    <location>
        <begin position="148"/>
        <end position="230"/>
    </location>
</feature>
<dbReference type="PANTHER" id="PTHR41523:SF7">
    <property type="entry name" value="HISTIDINE KINASE"/>
    <property type="match status" value="1"/>
</dbReference>
<keyword evidence="3" id="KW-0597">Phosphoprotein</keyword>
<dbReference type="Proteomes" id="UP000603912">
    <property type="component" value="Unassembled WGS sequence"/>
</dbReference>
<organism evidence="10 11">
    <name type="scientific">Alsobacter metallidurans</name>
    <dbReference type="NCBI Taxonomy" id="340221"/>
    <lineage>
        <taxon>Bacteria</taxon>
        <taxon>Pseudomonadati</taxon>
        <taxon>Pseudomonadota</taxon>
        <taxon>Alphaproteobacteria</taxon>
        <taxon>Hyphomicrobiales</taxon>
        <taxon>Alsobacteraceae</taxon>
        <taxon>Alsobacter</taxon>
    </lineage>
</organism>
<proteinExistence type="predicted"/>
<comment type="caution">
    <text evidence="10">The sequence shown here is derived from an EMBL/GenBank/DDBJ whole genome shotgun (WGS) entry which is preliminary data.</text>
</comment>
<dbReference type="GO" id="GO:0005524">
    <property type="term" value="F:ATP binding"/>
    <property type="evidence" value="ECO:0007669"/>
    <property type="project" value="UniProtKB-KW"/>
</dbReference>
<dbReference type="EMBL" id="BMES01000003">
    <property type="protein sequence ID" value="GGH34233.1"/>
    <property type="molecule type" value="Genomic_DNA"/>
</dbReference>
<evidence type="ECO:0000256" key="5">
    <source>
        <dbReference type="ARBA" id="ARBA00022741"/>
    </source>
</evidence>
<dbReference type="GO" id="GO:0004673">
    <property type="term" value="F:protein histidine kinase activity"/>
    <property type="evidence" value="ECO:0007669"/>
    <property type="project" value="UniProtKB-EC"/>
</dbReference>
<dbReference type="SUPFAM" id="SSF55785">
    <property type="entry name" value="PYP-like sensor domain (PAS domain)"/>
    <property type="match status" value="1"/>
</dbReference>
<keyword evidence="4" id="KW-0808">Transferase</keyword>
<evidence type="ECO:0000313" key="10">
    <source>
        <dbReference type="EMBL" id="GGH34233.1"/>
    </source>
</evidence>
<evidence type="ECO:0000256" key="2">
    <source>
        <dbReference type="ARBA" id="ARBA00012438"/>
    </source>
</evidence>
<reference evidence="10" key="2">
    <citation type="submission" date="2020-09" db="EMBL/GenBank/DDBJ databases">
        <authorList>
            <person name="Sun Q."/>
            <person name="Zhou Y."/>
        </authorList>
    </citation>
    <scope>NUCLEOTIDE SEQUENCE</scope>
    <source>
        <strain evidence="10">CGMCC 1.12214</strain>
    </source>
</reference>
<dbReference type="InterPro" id="IPR011102">
    <property type="entry name" value="Sig_transdc_His_kinase_HWE"/>
</dbReference>
<keyword evidence="7" id="KW-0067">ATP-binding</keyword>
<evidence type="ECO:0000256" key="1">
    <source>
        <dbReference type="ARBA" id="ARBA00000085"/>
    </source>
</evidence>
<sequence length="364" mass="39613">MSKTSRVGGAESNVRDGSASHFTAAELGACEIDEAGRFIGCALCWSILGWADSGERVASLDQVLGIICDQDRRKVEAAIARALSDDPRLEVVFHIDRDQRSRAIALRGSRSEVEGRRRLLCVMADITDLRRQQNEVRRGETRELIVRELGHRLRNLFPVILAMVKLTAQSQSSVGDYRTALERRLRALAAAERLLTRGASESASIDELVRIEVAPFDGGDRHEITITGPCLTLRGGMAQSFAMIVHELATNAVKHGALSVPDGKLDVTWRLEAGEDGDDELVFEWTERNGPSPKRPLRKGFGSMVLGESGTSLMGGRAERAFTESGYRYVMRAPYSAATSSTAAPTRESPAAATPQADPSAHRG</sequence>
<evidence type="ECO:0000256" key="7">
    <source>
        <dbReference type="ARBA" id="ARBA00022840"/>
    </source>
</evidence>
<dbReference type="Gene3D" id="3.30.565.10">
    <property type="entry name" value="Histidine kinase-like ATPase, C-terminal domain"/>
    <property type="match status" value="1"/>
</dbReference>
<dbReference type="EC" id="2.7.13.3" evidence="2"/>
<reference evidence="10" key="1">
    <citation type="journal article" date="2014" name="Int. J. Syst. Evol. Microbiol.">
        <title>Complete genome sequence of Corynebacterium casei LMG S-19264T (=DSM 44701T), isolated from a smear-ripened cheese.</title>
        <authorList>
            <consortium name="US DOE Joint Genome Institute (JGI-PGF)"/>
            <person name="Walter F."/>
            <person name="Albersmeier A."/>
            <person name="Kalinowski J."/>
            <person name="Ruckert C."/>
        </authorList>
    </citation>
    <scope>NUCLEOTIDE SEQUENCE</scope>
    <source>
        <strain evidence="10">CGMCC 1.12214</strain>
    </source>
</reference>
<keyword evidence="5" id="KW-0547">Nucleotide-binding</keyword>
<keyword evidence="6" id="KW-0418">Kinase</keyword>
<dbReference type="RefSeq" id="WP_188520277.1">
    <property type="nucleotide sequence ID" value="NZ_BMES01000003.1"/>
</dbReference>
<dbReference type="InterPro" id="IPR035965">
    <property type="entry name" value="PAS-like_dom_sf"/>
</dbReference>
<feature type="compositionally biased region" description="Low complexity" evidence="8">
    <location>
        <begin position="338"/>
        <end position="355"/>
    </location>
</feature>
<dbReference type="SMART" id="SM00911">
    <property type="entry name" value="HWE_HK"/>
    <property type="match status" value="1"/>
</dbReference>
<evidence type="ECO:0000313" key="11">
    <source>
        <dbReference type="Proteomes" id="UP000603912"/>
    </source>
</evidence>